<keyword evidence="1" id="KW-1133">Transmembrane helix</keyword>
<gene>
    <name evidence="2" type="ORF">SCOCK_90186</name>
</gene>
<dbReference type="Proteomes" id="UP001152519">
    <property type="component" value="Unassembled WGS sequence"/>
</dbReference>
<accession>A0A9W4E0Y0</accession>
<organism evidence="2 3">
    <name type="scientific">Actinacidiphila cocklensis</name>
    <dbReference type="NCBI Taxonomy" id="887465"/>
    <lineage>
        <taxon>Bacteria</taxon>
        <taxon>Bacillati</taxon>
        <taxon>Actinomycetota</taxon>
        <taxon>Actinomycetes</taxon>
        <taxon>Kitasatosporales</taxon>
        <taxon>Streptomycetaceae</taxon>
        <taxon>Actinacidiphila</taxon>
    </lineage>
</organism>
<dbReference type="AlphaFoldDB" id="A0A9W4E0Y0"/>
<keyword evidence="1" id="KW-0812">Transmembrane</keyword>
<keyword evidence="1" id="KW-0472">Membrane</keyword>
<keyword evidence="3" id="KW-1185">Reference proteome</keyword>
<sequence length="147" mass="15592">MRVWRPPPAPEWRRRVLAVPGLVLLGVLLLVGAALLEDRRGNRADELCHQLAVPWPLFALAYAALVCGAAGLGVCGLLFRTARREGRRGVDCWQGSLALVISVPGALAVLLEATAVYGVHAQAGQPYWQCAGARVLPGVQGLAALLL</sequence>
<feature type="transmembrane region" description="Helical" evidence="1">
    <location>
        <begin position="57"/>
        <end position="79"/>
    </location>
</feature>
<proteinExistence type="predicted"/>
<evidence type="ECO:0000313" key="3">
    <source>
        <dbReference type="Proteomes" id="UP001152519"/>
    </source>
</evidence>
<evidence type="ECO:0000313" key="2">
    <source>
        <dbReference type="EMBL" id="CAG6399429.1"/>
    </source>
</evidence>
<evidence type="ECO:0000256" key="1">
    <source>
        <dbReference type="SAM" id="Phobius"/>
    </source>
</evidence>
<reference evidence="2" key="1">
    <citation type="submission" date="2021-05" db="EMBL/GenBank/DDBJ databases">
        <authorList>
            <person name="Arsene-Ploetze F."/>
        </authorList>
    </citation>
    <scope>NUCLEOTIDE SEQUENCE</scope>
    <source>
        <strain evidence="2">DSM 42138</strain>
    </source>
</reference>
<comment type="caution">
    <text evidence="2">The sequence shown here is derived from an EMBL/GenBank/DDBJ whole genome shotgun (WGS) entry which is preliminary data.</text>
</comment>
<protein>
    <submittedName>
        <fullName evidence="2">Uncharacterized protein</fullName>
    </submittedName>
</protein>
<dbReference type="RefSeq" id="WP_251502229.1">
    <property type="nucleotide sequence ID" value="NZ_CAJSLV010000125.1"/>
</dbReference>
<name>A0A9W4E0Y0_9ACTN</name>
<dbReference type="EMBL" id="CAJSLV010000125">
    <property type="protein sequence ID" value="CAG6399429.1"/>
    <property type="molecule type" value="Genomic_DNA"/>
</dbReference>